<dbReference type="STRING" id="55802.TBCH5v1_1467"/>
<dbReference type="GeneID" id="26136712"/>
<feature type="transmembrane region" description="Helical" evidence="1">
    <location>
        <begin position="167"/>
        <end position="186"/>
    </location>
</feature>
<keyword evidence="1" id="KW-0812">Transmembrane</keyword>
<dbReference type="PANTHER" id="PTHR23518">
    <property type="entry name" value="C-METHYLTRANSFERASE"/>
    <property type="match status" value="1"/>
</dbReference>
<accession>A0A0S1XC99</accession>
<feature type="transmembrane region" description="Helical" evidence="1">
    <location>
        <begin position="245"/>
        <end position="265"/>
    </location>
</feature>
<keyword evidence="1" id="KW-0472">Membrane</keyword>
<evidence type="ECO:0000313" key="3">
    <source>
        <dbReference type="Proteomes" id="UP000066042"/>
    </source>
</evidence>
<dbReference type="GO" id="GO:0022857">
    <property type="term" value="F:transmembrane transporter activity"/>
    <property type="evidence" value="ECO:0007669"/>
    <property type="project" value="InterPro"/>
</dbReference>
<feature type="transmembrane region" description="Helical" evidence="1">
    <location>
        <begin position="139"/>
        <end position="161"/>
    </location>
</feature>
<evidence type="ECO:0008006" key="4">
    <source>
        <dbReference type="Google" id="ProtNLM"/>
    </source>
</evidence>
<dbReference type="PATRIC" id="fig|55802.8.peg.1445"/>
<feature type="transmembrane region" description="Helical" evidence="1">
    <location>
        <begin position="36"/>
        <end position="62"/>
    </location>
</feature>
<dbReference type="InterPro" id="IPR036259">
    <property type="entry name" value="MFS_trans_sf"/>
</dbReference>
<organism evidence="2 3">
    <name type="scientific">Thermococcus barophilus</name>
    <dbReference type="NCBI Taxonomy" id="55802"/>
    <lineage>
        <taxon>Archaea</taxon>
        <taxon>Methanobacteriati</taxon>
        <taxon>Methanobacteriota</taxon>
        <taxon>Thermococci</taxon>
        <taxon>Thermococcales</taxon>
        <taxon>Thermococcaceae</taxon>
        <taxon>Thermococcus</taxon>
    </lineage>
</organism>
<feature type="transmembrane region" description="Helical" evidence="1">
    <location>
        <begin position="213"/>
        <end position="239"/>
    </location>
</feature>
<dbReference type="SUPFAM" id="SSF103473">
    <property type="entry name" value="MFS general substrate transporter"/>
    <property type="match status" value="1"/>
</dbReference>
<reference evidence="2 3" key="1">
    <citation type="journal article" date="2016" name="Genome Announc.">
        <title>Complete genome sequence of the hyperthermophilic and piezophilic archaeon Thermococcus barophilus Ch5, capable of growth at the expense of hydrogenogenesis from carbon monoxide and formate.</title>
        <authorList>
            <person name="Oger P."/>
            <person name="Sokolova T.G."/>
            <person name="Kozhevnikova D.A."/>
            <person name="Taranov E.A."/>
            <person name="Vannier P."/>
            <person name="Lee H.S."/>
            <person name="Kwon K.K."/>
            <person name="Kang S.G."/>
            <person name="Lee J.H."/>
            <person name="Bonch-Osmolovskaya E.A."/>
            <person name="Lebedinsky A.V."/>
        </authorList>
    </citation>
    <scope>NUCLEOTIDE SEQUENCE [LARGE SCALE GENOMIC DNA]</scope>
    <source>
        <strain evidence="3">Ch5</strain>
    </source>
</reference>
<feature type="transmembrane region" description="Helical" evidence="1">
    <location>
        <begin position="12"/>
        <end position="30"/>
    </location>
</feature>
<dbReference type="Proteomes" id="UP000066042">
    <property type="component" value="Chromosome"/>
</dbReference>
<gene>
    <name evidence="2" type="ORF">TBCH5v1_1467</name>
</gene>
<dbReference type="RefSeq" id="WP_056934033.1">
    <property type="nucleotide sequence ID" value="NZ_CP013050.1"/>
</dbReference>
<dbReference type="Pfam" id="PF07690">
    <property type="entry name" value="MFS_1"/>
    <property type="match status" value="1"/>
</dbReference>
<name>A0A0S1XC99_THEBA</name>
<sequence>MRWSEVPRDAKAYMLYHTIIAPQLIVWYLLPLYMMYSGYSVLEVGAFFTAVSIVSIPLTYLIGRFFNEYPLKTGLILIDALDGIAYILYGFAKGSIAPLMLFLGYTIEEISALFYPLYQAYEQIIYPEDKYEEIFAWHLRLPEISQLIGFLILGYLFGYIWNTVEHYRKAFIAFGLFSVFTIAYLWKFLPSVSKEERITPESFTFKIDKEFKFLLLIEALFTLAWSLAPEIVLLNYVIFKLHKTIFEVMLIEGAISVATIIATYVSERIPKDKGFRAIGIGMFLLSIYALIMSLSPPFWLVLAAYFIGRFGDTLAFPFYRSWMFSLIPKERASEFHAAISSYRRLIGLFTPFVAGALASIKPTLPYFVSLVLFLMISALFIKFEKIASKTKTQES</sequence>
<feature type="transmembrane region" description="Helical" evidence="1">
    <location>
        <begin position="98"/>
        <end position="118"/>
    </location>
</feature>
<feature type="transmembrane region" description="Helical" evidence="1">
    <location>
        <begin position="277"/>
        <end position="294"/>
    </location>
</feature>
<dbReference type="PANTHER" id="PTHR23518:SF2">
    <property type="entry name" value="MAJOR FACILITATOR SUPERFAMILY TRANSPORTER"/>
    <property type="match status" value="1"/>
</dbReference>
<keyword evidence="1" id="KW-1133">Transmembrane helix</keyword>
<dbReference type="Gene3D" id="1.20.1250.20">
    <property type="entry name" value="MFS general substrate transporter like domains"/>
    <property type="match status" value="1"/>
</dbReference>
<evidence type="ECO:0000313" key="2">
    <source>
        <dbReference type="EMBL" id="ALM75384.1"/>
    </source>
</evidence>
<dbReference type="EMBL" id="CP013050">
    <property type="protein sequence ID" value="ALM75384.1"/>
    <property type="molecule type" value="Genomic_DNA"/>
</dbReference>
<feature type="transmembrane region" description="Helical" evidence="1">
    <location>
        <begin position="74"/>
        <end position="92"/>
    </location>
</feature>
<dbReference type="AlphaFoldDB" id="A0A0S1XC99"/>
<proteinExistence type="predicted"/>
<dbReference type="InterPro" id="IPR011701">
    <property type="entry name" value="MFS"/>
</dbReference>
<evidence type="ECO:0000256" key="1">
    <source>
        <dbReference type="SAM" id="Phobius"/>
    </source>
</evidence>
<protein>
    <recommendedName>
        <fullName evidence="4">MFS transporter</fullName>
    </recommendedName>
</protein>
<feature type="transmembrane region" description="Helical" evidence="1">
    <location>
        <begin position="366"/>
        <end position="383"/>
    </location>
</feature>